<feature type="domain" description="MacB-like periplasmic core" evidence="9">
    <location>
        <begin position="30"/>
        <end position="241"/>
    </location>
</feature>
<evidence type="ECO:0000256" key="7">
    <source>
        <dbReference type="SAM" id="Phobius"/>
    </source>
</evidence>
<feature type="transmembrane region" description="Helical" evidence="7">
    <location>
        <begin position="786"/>
        <end position="806"/>
    </location>
</feature>
<feature type="domain" description="ABC3 transporter permease C-terminal" evidence="8">
    <location>
        <begin position="735"/>
        <end position="851"/>
    </location>
</feature>
<keyword evidence="3 7" id="KW-0812">Transmembrane</keyword>
<feature type="transmembrane region" description="Helical" evidence="7">
    <location>
        <begin position="453"/>
        <end position="478"/>
    </location>
</feature>
<dbReference type="GO" id="GO:0022857">
    <property type="term" value="F:transmembrane transporter activity"/>
    <property type="evidence" value="ECO:0007669"/>
    <property type="project" value="TreeGrafter"/>
</dbReference>
<keyword evidence="11" id="KW-1185">Reference proteome</keyword>
<feature type="domain" description="MacB-like periplasmic core" evidence="9">
    <location>
        <begin position="499"/>
        <end position="699"/>
    </location>
</feature>
<feature type="transmembrane region" description="Helical" evidence="7">
    <location>
        <begin position="411"/>
        <end position="433"/>
    </location>
</feature>
<keyword evidence="4 7" id="KW-1133">Transmembrane helix</keyword>
<accession>A0A173LQD2</accession>
<reference evidence="10 11" key="1">
    <citation type="submission" date="2016-06" db="EMBL/GenBank/DDBJ databases">
        <title>Complete genome sequence of a saline-alkali tolerant type strain Dietzia timorensis ID05-A0528T.</title>
        <authorList>
            <person name="Wu X."/>
        </authorList>
    </citation>
    <scope>NUCLEOTIDE SEQUENCE [LARGE SCALE GENOMIC DNA]</scope>
    <source>
        <strain evidence="10 11">ID05-A0528</strain>
    </source>
</reference>
<gene>
    <name evidence="10" type="ORF">BJL86_3022</name>
</gene>
<organism evidence="10 11">
    <name type="scientific">Dietzia timorensis</name>
    <dbReference type="NCBI Taxonomy" id="499555"/>
    <lineage>
        <taxon>Bacteria</taxon>
        <taxon>Bacillati</taxon>
        <taxon>Actinomycetota</taxon>
        <taxon>Actinomycetes</taxon>
        <taxon>Mycobacteriales</taxon>
        <taxon>Dietziaceae</taxon>
        <taxon>Dietzia</taxon>
    </lineage>
</organism>
<dbReference type="AlphaFoldDB" id="A0A173LQD2"/>
<dbReference type="InterPro" id="IPR050250">
    <property type="entry name" value="Macrolide_Exporter_MacB"/>
</dbReference>
<keyword evidence="5 7" id="KW-0472">Membrane</keyword>
<evidence type="ECO:0000256" key="1">
    <source>
        <dbReference type="ARBA" id="ARBA00004651"/>
    </source>
</evidence>
<evidence type="ECO:0000313" key="11">
    <source>
        <dbReference type="Proteomes" id="UP000186104"/>
    </source>
</evidence>
<feature type="transmembrane region" description="Helical" evidence="7">
    <location>
        <begin position="271"/>
        <end position="296"/>
    </location>
</feature>
<feature type="transmembrane region" description="Helical" evidence="7">
    <location>
        <begin position="731"/>
        <end position="756"/>
    </location>
</feature>
<dbReference type="GO" id="GO:0005886">
    <property type="term" value="C:plasma membrane"/>
    <property type="evidence" value="ECO:0007669"/>
    <property type="project" value="UniProtKB-SubCell"/>
</dbReference>
<comment type="subcellular location">
    <subcellularLocation>
        <location evidence="1">Cell membrane</location>
        <topology evidence="1">Multi-pass membrane protein</topology>
    </subcellularLocation>
</comment>
<dbReference type="Pfam" id="PF02687">
    <property type="entry name" value="FtsX"/>
    <property type="match status" value="2"/>
</dbReference>
<dbReference type="EMBL" id="CP015961">
    <property type="protein sequence ID" value="ANI93781.1"/>
    <property type="molecule type" value="Genomic_DNA"/>
</dbReference>
<dbReference type="Pfam" id="PF12704">
    <property type="entry name" value="MacB_PCD"/>
    <property type="match status" value="2"/>
</dbReference>
<dbReference type="InterPro" id="IPR025857">
    <property type="entry name" value="MacB_PCD"/>
</dbReference>
<evidence type="ECO:0000256" key="5">
    <source>
        <dbReference type="ARBA" id="ARBA00023136"/>
    </source>
</evidence>
<dbReference type="OrthoDB" id="9780560at2"/>
<comment type="similarity">
    <text evidence="6">Belongs to the ABC-4 integral membrane protein family.</text>
</comment>
<protein>
    <submittedName>
        <fullName evidence="10">Putative ABC transporter permease</fullName>
    </submittedName>
</protein>
<feature type="domain" description="ABC3 transporter permease C-terminal" evidence="8">
    <location>
        <begin position="275"/>
        <end position="396"/>
    </location>
</feature>
<dbReference type="InterPro" id="IPR003838">
    <property type="entry name" value="ABC3_permease_C"/>
</dbReference>
<dbReference type="PANTHER" id="PTHR30572">
    <property type="entry name" value="MEMBRANE COMPONENT OF TRANSPORTER-RELATED"/>
    <property type="match status" value="1"/>
</dbReference>
<evidence type="ECO:0000313" key="10">
    <source>
        <dbReference type="EMBL" id="ANI93781.1"/>
    </source>
</evidence>
<evidence type="ECO:0000256" key="2">
    <source>
        <dbReference type="ARBA" id="ARBA00022475"/>
    </source>
</evidence>
<dbReference type="STRING" id="499555.BJL86_3022"/>
<dbReference type="Proteomes" id="UP000186104">
    <property type="component" value="Chromosome"/>
</dbReference>
<keyword evidence="2" id="KW-1003">Cell membrane</keyword>
<evidence type="ECO:0000259" key="8">
    <source>
        <dbReference type="Pfam" id="PF02687"/>
    </source>
</evidence>
<evidence type="ECO:0000256" key="3">
    <source>
        <dbReference type="ARBA" id="ARBA00022692"/>
    </source>
</evidence>
<sequence length="858" mass="88345">MASTTKSKATPKGMRTVATRNISAHKLRMVLSVLAVVLGTAFISGSFTFTSTLQSSFDNILGSQAEGLDTIVEPAESNASGVPLSEVEKIEQVDGVGYVQPDFNGTLVLLKPDGTAYQTGGAPTMGEAWHDPGRVIGDDYSLVDGRAPEAPGEIALDSEIVDKLGFTVGGPVQAYSPTQGTVDAALVGTYEREGNVGGFVGIFFSPEQAGQLFSDGEFVPAIRVAGDGSVDQNTLTERIAQALPGQEVTSGADWAQEQTDMLAEGFSFLNYFFLAFGGIALLVGTFIIFNTFSMLVAQRLRELALLRAIGASKGQVIRSVIVEALVTGVIGSVLGVAAGFALAFGLFALLEALDLGLPSSGLEFTAAAVYVPLIVGIVITVLSALVPAWRAGKVPPVAAMRSGLTSANSKVMTILSGVVGGLGLLIGVVLAFFGSRQDETVVGASLVGLGGLLIVICTFLVMPLLATIIAGGIGRIIGAPFGAIGKLASTNSGRNSWRTAATAFSLTLGLALVATFGTFGSSTKASIDDAFSNGINADLVVQGAGAESGMPMALPKEIYADVDDVEGVGAATALSYGSAIGEDGTPSFIAGVEGPIDTAIDASAVEGEVQPEPGSAVVNETMATTQGWSVGDEIPMHDAQGNLITIPLTGIYENTDTMQGLVLGTEAFSRVVPVQQQSIQMIFIDAAEGEDVGALQDTLIDAVSDNPVAIVQTMDEMVEQQAGLIDQLLNMIYALLGLALIIAVLGIVNTLALSVIERKTELGMLRAIGTQRRQVRTAITLESTQIAIFGALIGAVMGTYIGWAFVSSLSGEGISRVAIPWGTIAVVLIAAAVVGVVAALWPAYRAAKTSPLEAIAEG</sequence>
<evidence type="ECO:0000256" key="6">
    <source>
        <dbReference type="ARBA" id="ARBA00038076"/>
    </source>
</evidence>
<evidence type="ECO:0000256" key="4">
    <source>
        <dbReference type="ARBA" id="ARBA00022989"/>
    </source>
</evidence>
<feature type="transmembrane region" description="Helical" evidence="7">
    <location>
        <begin position="369"/>
        <end position="390"/>
    </location>
</feature>
<name>A0A173LQD2_9ACTN</name>
<dbReference type="RefSeq" id="WP_067476732.1">
    <property type="nucleotide sequence ID" value="NZ_CP015961.1"/>
</dbReference>
<dbReference type="PANTHER" id="PTHR30572:SF4">
    <property type="entry name" value="ABC TRANSPORTER PERMEASE YTRF"/>
    <property type="match status" value="1"/>
</dbReference>
<evidence type="ECO:0000259" key="9">
    <source>
        <dbReference type="Pfam" id="PF12704"/>
    </source>
</evidence>
<feature type="transmembrane region" description="Helical" evidence="7">
    <location>
        <begin position="818"/>
        <end position="841"/>
    </location>
</feature>
<feature type="transmembrane region" description="Helical" evidence="7">
    <location>
        <begin position="316"/>
        <end position="349"/>
    </location>
</feature>
<dbReference type="KEGG" id="dtm:BJL86_3022"/>
<feature type="transmembrane region" description="Helical" evidence="7">
    <location>
        <begin position="499"/>
        <end position="519"/>
    </location>
</feature>
<proteinExistence type="inferred from homology"/>